<keyword evidence="3" id="KW-1185">Reference proteome</keyword>
<feature type="compositionally biased region" description="Gly residues" evidence="1">
    <location>
        <begin position="400"/>
        <end position="414"/>
    </location>
</feature>
<dbReference type="Proteomes" id="UP000730482">
    <property type="component" value="Unassembled WGS sequence"/>
</dbReference>
<dbReference type="InterPro" id="IPR007391">
    <property type="entry name" value="Vancomycin_resist_VanW"/>
</dbReference>
<dbReference type="PANTHER" id="PTHR35788">
    <property type="entry name" value="EXPORTED PROTEIN-RELATED"/>
    <property type="match status" value="1"/>
</dbReference>
<feature type="compositionally biased region" description="Gly residues" evidence="1">
    <location>
        <begin position="437"/>
        <end position="452"/>
    </location>
</feature>
<sequence length="486" mass="48232">DRAPAVIPAPASGTDSGSFPGPPVALSVQDVQPTVTPAAVAQAMQDFARPAMAGSVTLITGSVHTVLKPAILGRHLAIEPDGHGALVPKLDGAGIRSELDHEALAKLEQPPTDASFTVTNGQPVLVPGKNGVGYAPTAIQNAVLPVLTKSSSSQRIATVPIGPLPPTLTTEAAQALGIHDVMGLYTAPYSASSQRTANVKNAAGLVRGQIVQPGQVFSLNQVLGARSSANGFIPASGESSSSSPAQDAGSGTSLVATALFNAEYLAGLHDVEHHPHAVVTDHFPPGMEAAVTYPDADLKFQNDSGAPVYLWTSATDNAVTVAVLGRKAYDSVQTETSPHYALVQPKTTYSQSDSCVAGDGVPGFQVDVTRILTKSGQDPIRQVFHSSYAAQDKVVCGEAGSSGSGTTTGGGTAGGPTSSATGGATSASNSPTATEGGTAGGQGGGAAGGTPTGGATSAGTPTGTTPGDGSDGSLLGGLLGAPSSRH</sequence>
<dbReference type="PANTHER" id="PTHR35788:SF1">
    <property type="entry name" value="EXPORTED PROTEIN"/>
    <property type="match status" value="1"/>
</dbReference>
<reference evidence="2 3" key="1">
    <citation type="submission" date="2020-02" db="EMBL/GenBank/DDBJ databases">
        <title>Acidophilic actinobacteria isolated from forest soil.</title>
        <authorList>
            <person name="Golinska P."/>
        </authorList>
    </citation>
    <scope>NUCLEOTIDE SEQUENCE [LARGE SCALE GENOMIC DNA]</scope>
    <source>
        <strain evidence="2 3">NL8</strain>
    </source>
</reference>
<organism evidence="2 3">
    <name type="scientific">Catenulispora pinistramenti</name>
    <dbReference type="NCBI Taxonomy" id="2705254"/>
    <lineage>
        <taxon>Bacteria</taxon>
        <taxon>Bacillati</taxon>
        <taxon>Actinomycetota</taxon>
        <taxon>Actinomycetes</taxon>
        <taxon>Catenulisporales</taxon>
        <taxon>Catenulisporaceae</taxon>
        <taxon>Catenulispora</taxon>
    </lineage>
</organism>
<dbReference type="InterPro" id="IPR052913">
    <property type="entry name" value="Glycopeptide_resist_protein"/>
</dbReference>
<feature type="region of interest" description="Disordered" evidence="1">
    <location>
        <begin position="399"/>
        <end position="486"/>
    </location>
</feature>
<evidence type="ECO:0000313" key="3">
    <source>
        <dbReference type="Proteomes" id="UP000730482"/>
    </source>
</evidence>
<feature type="compositionally biased region" description="Low complexity" evidence="1">
    <location>
        <begin position="415"/>
        <end position="436"/>
    </location>
</feature>
<protein>
    <submittedName>
        <fullName evidence="2">VanW family protein</fullName>
    </submittedName>
</protein>
<gene>
    <name evidence="2" type="ORF">KGQ19_44175</name>
</gene>
<dbReference type="RefSeq" id="WP_212020860.1">
    <property type="nucleotide sequence ID" value="NZ_JAAFYZ010000293.1"/>
</dbReference>
<feature type="compositionally biased region" description="Low complexity" evidence="1">
    <location>
        <begin position="453"/>
        <end position="473"/>
    </location>
</feature>
<evidence type="ECO:0000313" key="2">
    <source>
        <dbReference type="EMBL" id="MBS2553873.1"/>
    </source>
</evidence>
<feature type="region of interest" description="Disordered" evidence="1">
    <location>
        <begin position="1"/>
        <end position="22"/>
    </location>
</feature>
<accession>A0ABS5L6A0</accession>
<evidence type="ECO:0000256" key="1">
    <source>
        <dbReference type="SAM" id="MobiDB-lite"/>
    </source>
</evidence>
<dbReference type="Pfam" id="PF04294">
    <property type="entry name" value="VanW"/>
    <property type="match status" value="1"/>
</dbReference>
<dbReference type="EMBL" id="JAAFYZ010000293">
    <property type="protein sequence ID" value="MBS2553873.1"/>
    <property type="molecule type" value="Genomic_DNA"/>
</dbReference>
<feature type="non-terminal residue" evidence="2">
    <location>
        <position position="1"/>
    </location>
</feature>
<name>A0ABS5L6A0_9ACTN</name>
<proteinExistence type="predicted"/>
<comment type="caution">
    <text evidence="2">The sequence shown here is derived from an EMBL/GenBank/DDBJ whole genome shotgun (WGS) entry which is preliminary data.</text>
</comment>